<keyword evidence="4" id="KW-1185">Reference proteome</keyword>
<feature type="coiled-coil region" evidence="1">
    <location>
        <begin position="2"/>
        <end position="57"/>
    </location>
</feature>
<accession>A0A326RMS6</accession>
<gene>
    <name evidence="3" type="ORF">CLV31_1143</name>
</gene>
<protein>
    <submittedName>
        <fullName evidence="3">Uncharacterized protein</fullName>
    </submittedName>
</protein>
<evidence type="ECO:0000256" key="2">
    <source>
        <dbReference type="SAM" id="Phobius"/>
    </source>
</evidence>
<sequence length="209" mass="23429">MKEELHLALRALEKNLKDIQAANETVKEMRSLAHSDIDAASKVVKKIDVELQTLEVEFKRAVSAFEKEGKDTIKSYGIKVGEAVKDMTKLNDSLKEHVDSNMESLSESNRLLFQKYETSWGKHNQELDRVFLKFEELKQAIGKLQVEIAQVDFHSKLNKISDSVSLVADGLDSHSQAIQAGIKKQTSNFTVLAIIGAIIIVLQVVSFFV</sequence>
<evidence type="ECO:0000313" key="4">
    <source>
        <dbReference type="Proteomes" id="UP000248917"/>
    </source>
</evidence>
<keyword evidence="2" id="KW-1133">Transmembrane helix</keyword>
<evidence type="ECO:0000256" key="1">
    <source>
        <dbReference type="SAM" id="Coils"/>
    </source>
</evidence>
<dbReference type="RefSeq" id="WP_111394107.1">
    <property type="nucleotide sequence ID" value="NZ_QKTX01000014.1"/>
</dbReference>
<keyword evidence="1" id="KW-0175">Coiled coil</keyword>
<dbReference type="Proteomes" id="UP000248917">
    <property type="component" value="Unassembled WGS sequence"/>
</dbReference>
<proteinExistence type="predicted"/>
<feature type="transmembrane region" description="Helical" evidence="2">
    <location>
        <begin position="189"/>
        <end position="208"/>
    </location>
</feature>
<organism evidence="3 4">
    <name type="scientific">Algoriphagus aquaeductus</name>
    <dbReference type="NCBI Taxonomy" id="475299"/>
    <lineage>
        <taxon>Bacteria</taxon>
        <taxon>Pseudomonadati</taxon>
        <taxon>Bacteroidota</taxon>
        <taxon>Cytophagia</taxon>
        <taxon>Cytophagales</taxon>
        <taxon>Cyclobacteriaceae</taxon>
        <taxon>Algoriphagus</taxon>
    </lineage>
</organism>
<keyword evidence="2" id="KW-0812">Transmembrane</keyword>
<evidence type="ECO:0000313" key="3">
    <source>
        <dbReference type="EMBL" id="PZV79571.1"/>
    </source>
</evidence>
<dbReference type="AlphaFoldDB" id="A0A326RMS6"/>
<dbReference type="EMBL" id="QKTX01000014">
    <property type="protein sequence ID" value="PZV79571.1"/>
    <property type="molecule type" value="Genomic_DNA"/>
</dbReference>
<comment type="caution">
    <text evidence="3">The sequence shown here is derived from an EMBL/GenBank/DDBJ whole genome shotgun (WGS) entry which is preliminary data.</text>
</comment>
<keyword evidence="2" id="KW-0472">Membrane</keyword>
<reference evidence="3 4" key="1">
    <citation type="submission" date="2018-06" db="EMBL/GenBank/DDBJ databases">
        <title>Genomic Encyclopedia of Archaeal and Bacterial Type Strains, Phase II (KMG-II): from individual species to whole genera.</title>
        <authorList>
            <person name="Goeker M."/>
        </authorList>
    </citation>
    <scope>NUCLEOTIDE SEQUENCE [LARGE SCALE GENOMIC DNA]</scope>
    <source>
        <strain evidence="3 4">T4</strain>
    </source>
</reference>
<name>A0A326RMS6_9BACT</name>